<keyword evidence="4" id="KW-1003">Cell membrane</keyword>
<evidence type="ECO:0000256" key="3">
    <source>
        <dbReference type="ARBA" id="ARBA00022448"/>
    </source>
</evidence>
<reference evidence="13" key="1">
    <citation type="submission" date="2018-06" db="EMBL/GenBank/DDBJ databases">
        <authorList>
            <person name="Khan S.A."/>
        </authorList>
    </citation>
    <scope>NUCLEOTIDE SEQUENCE [LARGE SCALE GENOMIC DNA]</scope>
    <source>
        <strain evidence="13">DB-1506</strain>
    </source>
</reference>
<evidence type="ECO:0000256" key="7">
    <source>
        <dbReference type="ARBA" id="ARBA00022989"/>
    </source>
</evidence>
<evidence type="ECO:0000256" key="2">
    <source>
        <dbReference type="ARBA" id="ARBA00006434"/>
    </source>
</evidence>
<evidence type="ECO:0000313" key="12">
    <source>
        <dbReference type="EMBL" id="RAI58486.1"/>
    </source>
</evidence>
<feature type="transmembrane region" description="Helical" evidence="11">
    <location>
        <begin position="167"/>
        <end position="186"/>
    </location>
</feature>
<dbReference type="InterPro" id="IPR050277">
    <property type="entry name" value="Sodium:Solute_Symporter"/>
</dbReference>
<evidence type="ECO:0000313" key="13">
    <source>
        <dbReference type="Proteomes" id="UP000249065"/>
    </source>
</evidence>
<keyword evidence="5 11" id="KW-0812">Transmembrane</keyword>
<keyword evidence="13" id="KW-1185">Reference proteome</keyword>
<dbReference type="NCBIfam" id="TIGR00813">
    <property type="entry name" value="sss"/>
    <property type="match status" value="1"/>
</dbReference>
<evidence type="ECO:0000256" key="10">
    <source>
        <dbReference type="SAM" id="MobiDB-lite"/>
    </source>
</evidence>
<feature type="transmembrane region" description="Helical" evidence="11">
    <location>
        <begin position="198"/>
        <end position="216"/>
    </location>
</feature>
<accession>A0A327M7X8</accession>
<dbReference type="Pfam" id="PF00474">
    <property type="entry name" value="SSF"/>
    <property type="match status" value="1"/>
</dbReference>
<dbReference type="CDD" id="cd11480">
    <property type="entry name" value="SLC5sbd_u4"/>
    <property type="match status" value="1"/>
</dbReference>
<feature type="transmembrane region" description="Helical" evidence="11">
    <location>
        <begin position="414"/>
        <end position="440"/>
    </location>
</feature>
<feature type="transmembrane region" description="Helical" evidence="11">
    <location>
        <begin position="517"/>
        <end position="545"/>
    </location>
</feature>
<sequence length="709" mass="72739">MRRGSIASKSFVYRTLCAQALGQPSKGPVRDEIRHAHAAATTKPPPGPETDDAACRRHPRPPGTPDAMTAPSPGPVPGSAPGPTPGPAPAAGLCARLGLGLAAAIGLGILGYFAIAGVAPGLLARPLFAGGTMTLWFPIGWALIAGAVGAAAVYVRRANRAEDALRAAGRGLPALLALLVLAKPAAAATGAGPNLPAIGLFLILVAGTLAITWWAARRTRSAAQFYAGDGQLTALQNGLAIAGDTLSAGAFLGLSGLVFGSGFDGLVYAVGYSVGYPIIALLFADRMRRLGRFTFADVLCYRLGEAPVRSFAIASTLTIVIFYLIAQMVGAGQLIQLLFGLDYVWAEAIVGGLMICYVIFGGMTATSWVQIVKAVLMLFAGIAIALLALGRFGFDFGALLGEAVRLHPKHEAILAPTGFALMPVSALSLAVAQLCGSAGLPHVIMRFFTVPDARTARVSMLWGSVFIGLFFALVFVIGFATIALVRGNPAYLDASGALIGGGNMAAVHLAHAVGGDLMLGFVAAVAFATILAVVAGLTLSGASAISHDLYASLLRRGRPVERTEVLVSRLAVLVLGLLAVGLGIAFRQQNVAYMIALVVGIAASSNFPLLLLAIYWRGLTTAGAVAGGLVGLASAILLTVIGPSVWVKVLGHAAPLFPLDPPTLVTMPLAFLTCVAVSLLDRSRRAAQDRAGFAAQSQRMAGLAPAAAE</sequence>
<dbReference type="GO" id="GO:0015293">
    <property type="term" value="F:symporter activity"/>
    <property type="evidence" value="ECO:0007669"/>
    <property type="project" value="UniProtKB-KW"/>
</dbReference>
<dbReference type="OrthoDB" id="9764416at2"/>
<feature type="transmembrane region" description="Helical" evidence="11">
    <location>
        <begin position="566"/>
        <end position="586"/>
    </location>
</feature>
<dbReference type="PANTHER" id="PTHR48086:SF6">
    <property type="entry name" value="CATION_ACETATE SYMPORTER ACTP"/>
    <property type="match status" value="1"/>
</dbReference>
<comment type="caution">
    <text evidence="12">The sequence shown here is derived from an EMBL/GenBank/DDBJ whole genome shotgun (WGS) entry which is preliminary data.</text>
</comment>
<dbReference type="Pfam" id="PF04341">
    <property type="entry name" value="DUF485"/>
    <property type="match status" value="1"/>
</dbReference>
<dbReference type="InterPro" id="IPR038377">
    <property type="entry name" value="Na/Glc_symporter_sf"/>
</dbReference>
<feature type="transmembrane region" description="Helical" evidence="11">
    <location>
        <begin position="592"/>
        <end position="615"/>
    </location>
</feature>
<evidence type="ECO:0000256" key="9">
    <source>
        <dbReference type="RuleBase" id="RU362091"/>
    </source>
</evidence>
<feature type="region of interest" description="Disordered" evidence="10">
    <location>
        <begin position="37"/>
        <end position="86"/>
    </location>
</feature>
<organism evidence="12 13">
    <name type="scientific">Roseicella frigidaeris</name>
    <dbReference type="NCBI Taxonomy" id="2230885"/>
    <lineage>
        <taxon>Bacteria</taxon>
        <taxon>Pseudomonadati</taxon>
        <taxon>Pseudomonadota</taxon>
        <taxon>Alphaproteobacteria</taxon>
        <taxon>Acetobacterales</taxon>
        <taxon>Roseomonadaceae</taxon>
        <taxon>Roseicella</taxon>
    </lineage>
</organism>
<feature type="transmembrane region" description="Helical" evidence="11">
    <location>
        <begin position="622"/>
        <end position="642"/>
    </location>
</feature>
<feature type="transmembrane region" description="Helical" evidence="11">
    <location>
        <begin position="343"/>
        <end position="362"/>
    </location>
</feature>
<comment type="subcellular location">
    <subcellularLocation>
        <location evidence="1">Cell membrane</location>
        <topology evidence="1">Multi-pass membrane protein</topology>
    </subcellularLocation>
</comment>
<dbReference type="InterPro" id="IPR007436">
    <property type="entry name" value="DUF485"/>
</dbReference>
<keyword evidence="8 11" id="KW-0472">Membrane</keyword>
<dbReference type="GO" id="GO:0015123">
    <property type="term" value="F:acetate transmembrane transporter activity"/>
    <property type="evidence" value="ECO:0007669"/>
    <property type="project" value="TreeGrafter"/>
</dbReference>
<comment type="similarity">
    <text evidence="2 9">Belongs to the sodium:solute symporter (SSF) (TC 2.A.21) family.</text>
</comment>
<feature type="transmembrane region" description="Helical" evidence="11">
    <location>
        <begin position="99"/>
        <end position="123"/>
    </location>
</feature>
<evidence type="ECO:0000256" key="8">
    <source>
        <dbReference type="ARBA" id="ARBA00023136"/>
    </source>
</evidence>
<feature type="transmembrane region" description="Helical" evidence="11">
    <location>
        <begin position="461"/>
        <end position="485"/>
    </location>
</feature>
<dbReference type="AlphaFoldDB" id="A0A327M7X8"/>
<dbReference type="PROSITE" id="PS50283">
    <property type="entry name" value="NA_SOLUT_SYMP_3"/>
    <property type="match status" value="1"/>
</dbReference>
<dbReference type="Gene3D" id="1.20.1730.10">
    <property type="entry name" value="Sodium/glucose cotransporter"/>
    <property type="match status" value="1"/>
</dbReference>
<feature type="compositionally biased region" description="Pro residues" evidence="10">
    <location>
        <begin position="72"/>
        <end position="86"/>
    </location>
</feature>
<evidence type="ECO:0000256" key="6">
    <source>
        <dbReference type="ARBA" id="ARBA00022847"/>
    </source>
</evidence>
<keyword evidence="3" id="KW-0813">Transport</keyword>
<feature type="transmembrane region" description="Helical" evidence="11">
    <location>
        <begin position="265"/>
        <end position="284"/>
    </location>
</feature>
<dbReference type="EMBL" id="QLIX01000009">
    <property type="protein sequence ID" value="RAI58486.1"/>
    <property type="molecule type" value="Genomic_DNA"/>
</dbReference>
<protein>
    <submittedName>
        <fullName evidence="12">Cation acetate symporter</fullName>
    </submittedName>
</protein>
<keyword evidence="7 11" id="KW-1133">Transmembrane helix</keyword>
<name>A0A327M7X8_9PROT</name>
<feature type="transmembrane region" description="Helical" evidence="11">
    <location>
        <begin position="374"/>
        <end position="394"/>
    </location>
</feature>
<feature type="transmembrane region" description="Helical" evidence="11">
    <location>
        <begin position="237"/>
        <end position="259"/>
    </location>
</feature>
<keyword evidence="6" id="KW-0769">Symport</keyword>
<dbReference type="InterPro" id="IPR001734">
    <property type="entry name" value="Na/solute_symporter"/>
</dbReference>
<gene>
    <name evidence="12" type="primary">actP</name>
    <name evidence="12" type="ORF">DOO78_14170</name>
</gene>
<proteinExistence type="inferred from homology"/>
<feature type="transmembrane region" description="Helical" evidence="11">
    <location>
        <begin position="662"/>
        <end position="680"/>
    </location>
</feature>
<evidence type="ECO:0000256" key="11">
    <source>
        <dbReference type="SAM" id="Phobius"/>
    </source>
</evidence>
<feature type="transmembrane region" description="Helical" evidence="11">
    <location>
        <begin position="311"/>
        <end position="331"/>
    </location>
</feature>
<evidence type="ECO:0000256" key="4">
    <source>
        <dbReference type="ARBA" id="ARBA00022475"/>
    </source>
</evidence>
<dbReference type="GO" id="GO:0006847">
    <property type="term" value="P:plasma membrane acetate transport"/>
    <property type="evidence" value="ECO:0007669"/>
    <property type="project" value="TreeGrafter"/>
</dbReference>
<feature type="transmembrane region" description="Helical" evidence="11">
    <location>
        <begin position="135"/>
        <end position="155"/>
    </location>
</feature>
<evidence type="ECO:0000256" key="1">
    <source>
        <dbReference type="ARBA" id="ARBA00004651"/>
    </source>
</evidence>
<dbReference type="PANTHER" id="PTHR48086">
    <property type="entry name" value="SODIUM/PROLINE SYMPORTER-RELATED"/>
    <property type="match status" value="1"/>
</dbReference>
<dbReference type="Proteomes" id="UP000249065">
    <property type="component" value="Unassembled WGS sequence"/>
</dbReference>
<evidence type="ECO:0000256" key="5">
    <source>
        <dbReference type="ARBA" id="ARBA00022692"/>
    </source>
</evidence>
<dbReference type="GO" id="GO:0005886">
    <property type="term" value="C:plasma membrane"/>
    <property type="evidence" value="ECO:0007669"/>
    <property type="project" value="UniProtKB-SubCell"/>
</dbReference>